<dbReference type="SUPFAM" id="SSF55729">
    <property type="entry name" value="Acyl-CoA N-acyltransferases (Nat)"/>
    <property type="match status" value="1"/>
</dbReference>
<dbReference type="EC" id="2.3.1.-" evidence="2"/>
<keyword evidence="2" id="KW-0808">Transferase</keyword>
<dbReference type="Gene3D" id="3.40.630.30">
    <property type="match status" value="1"/>
</dbReference>
<dbReference type="KEGG" id="paun:MJA45_02485"/>
<reference evidence="2 3" key="1">
    <citation type="submission" date="2022-02" db="EMBL/GenBank/DDBJ databases">
        <title>Paenibacillus sp. MBLB1776 Whole Genome Shotgun Sequencing.</title>
        <authorList>
            <person name="Hwang C.Y."/>
            <person name="Cho E.-S."/>
            <person name="Seo M.-J."/>
        </authorList>
    </citation>
    <scope>NUCLEOTIDE SEQUENCE [LARGE SCALE GENOMIC DNA]</scope>
    <source>
        <strain evidence="2 3">MBLB1776</strain>
    </source>
</reference>
<protein>
    <submittedName>
        <fullName evidence="2">GNAT family N-acetyltransferase</fullName>
        <ecNumber evidence="2">2.3.1.-</ecNumber>
    </submittedName>
</protein>
<dbReference type="RefSeq" id="WP_315605722.1">
    <property type="nucleotide sequence ID" value="NZ_CP130318.1"/>
</dbReference>
<feature type="domain" description="N-acetyltransferase" evidence="1">
    <location>
        <begin position="7"/>
        <end position="169"/>
    </location>
</feature>
<dbReference type="Proteomes" id="UP001305702">
    <property type="component" value="Chromosome"/>
</dbReference>
<evidence type="ECO:0000259" key="1">
    <source>
        <dbReference type="PROSITE" id="PS51186"/>
    </source>
</evidence>
<dbReference type="InterPro" id="IPR000182">
    <property type="entry name" value="GNAT_dom"/>
</dbReference>
<keyword evidence="2" id="KW-0012">Acyltransferase</keyword>
<dbReference type="CDD" id="cd04301">
    <property type="entry name" value="NAT_SF"/>
    <property type="match status" value="1"/>
</dbReference>
<dbReference type="PROSITE" id="PS51186">
    <property type="entry name" value="GNAT"/>
    <property type="match status" value="1"/>
</dbReference>
<sequence>MLEITRIPYEEKTILSSLIQLYRYDSSEFDGHSLNPHGVYLYKYFDHQWTESHRYPYLLKVDGEIAGFVLVMKGVPREFVKVSQAEETNVISEFFVMRKFRGKGYGKQAAHTIFRTHPGAWEVRQTKGNQPANRFWNRVIGDITGGAYTEVRLDNESWRGPIQVFEVKE</sequence>
<proteinExistence type="predicted"/>
<accession>A0AA96LDZ5</accession>
<dbReference type="InterPro" id="IPR016181">
    <property type="entry name" value="Acyl_CoA_acyltransferase"/>
</dbReference>
<dbReference type="GO" id="GO:0016747">
    <property type="term" value="F:acyltransferase activity, transferring groups other than amino-acyl groups"/>
    <property type="evidence" value="ECO:0007669"/>
    <property type="project" value="InterPro"/>
</dbReference>
<organism evidence="2 3">
    <name type="scientific">Paenibacillus aurantius</name>
    <dbReference type="NCBI Taxonomy" id="2918900"/>
    <lineage>
        <taxon>Bacteria</taxon>
        <taxon>Bacillati</taxon>
        <taxon>Bacillota</taxon>
        <taxon>Bacilli</taxon>
        <taxon>Bacillales</taxon>
        <taxon>Paenibacillaceae</taxon>
        <taxon>Paenibacillus</taxon>
    </lineage>
</organism>
<dbReference type="Pfam" id="PF00583">
    <property type="entry name" value="Acetyltransf_1"/>
    <property type="match status" value="1"/>
</dbReference>
<dbReference type="EMBL" id="CP130318">
    <property type="protein sequence ID" value="WNQ11946.1"/>
    <property type="molecule type" value="Genomic_DNA"/>
</dbReference>
<dbReference type="AlphaFoldDB" id="A0AA96LDZ5"/>
<gene>
    <name evidence="2" type="ORF">MJA45_02485</name>
</gene>
<name>A0AA96LDZ5_9BACL</name>
<keyword evidence="3" id="KW-1185">Reference proteome</keyword>
<evidence type="ECO:0000313" key="3">
    <source>
        <dbReference type="Proteomes" id="UP001305702"/>
    </source>
</evidence>
<evidence type="ECO:0000313" key="2">
    <source>
        <dbReference type="EMBL" id="WNQ11946.1"/>
    </source>
</evidence>